<dbReference type="HOGENOM" id="CLU_073546_2_2_9"/>
<comment type="subcellular location">
    <subcellularLocation>
        <location evidence="1">Cell membrane</location>
        <topology evidence="1">Multi-pass membrane protein</topology>
    </subcellularLocation>
</comment>
<dbReference type="STRING" id="720554.Clocl_0497"/>
<dbReference type="NCBIfam" id="NF038347">
    <property type="entry name" value="FtsX_Gpos"/>
    <property type="match status" value="1"/>
</dbReference>
<proteinExistence type="inferred from homology"/>
<evidence type="ECO:0000256" key="2">
    <source>
        <dbReference type="ARBA" id="ARBA00007379"/>
    </source>
</evidence>
<dbReference type="AlphaFoldDB" id="G8LT15"/>
<dbReference type="GO" id="GO:0005886">
    <property type="term" value="C:plasma membrane"/>
    <property type="evidence" value="ECO:0007669"/>
    <property type="project" value="UniProtKB-SubCell"/>
</dbReference>
<reference evidence="14 15" key="2">
    <citation type="journal article" date="2012" name="Stand. Genomic Sci.">
        <title>Complete Genome Sequence of Clostridium clariflavum DSM 19732.</title>
        <authorList>
            <person name="Izquierdo J.A."/>
            <person name="Goodwin L."/>
            <person name="Davenport K.W."/>
            <person name="Teshima H."/>
            <person name="Bruce D."/>
            <person name="Detter C."/>
            <person name="Tapia R."/>
            <person name="Han S."/>
            <person name="Land M."/>
            <person name="Hauser L."/>
            <person name="Jeffries C.D."/>
            <person name="Han J."/>
            <person name="Pitluck S."/>
            <person name="Nolan M."/>
            <person name="Chen A."/>
            <person name="Huntemann M."/>
            <person name="Mavromatis K."/>
            <person name="Mikhailova N."/>
            <person name="Liolios K."/>
            <person name="Woyke T."/>
            <person name="Lynd L.R."/>
        </authorList>
    </citation>
    <scope>NUCLEOTIDE SEQUENCE [LARGE SCALE GENOMIC DNA]</scope>
    <source>
        <strain evidence="15">DSM 19732 / NBRC 101661 / EBR45</strain>
    </source>
</reference>
<name>G8LT15_ACECE</name>
<dbReference type="PANTHER" id="PTHR47755">
    <property type="entry name" value="CELL DIVISION PROTEIN FTSX"/>
    <property type="match status" value="1"/>
</dbReference>
<evidence type="ECO:0000259" key="12">
    <source>
        <dbReference type="Pfam" id="PF02687"/>
    </source>
</evidence>
<evidence type="ECO:0000256" key="1">
    <source>
        <dbReference type="ARBA" id="ARBA00004651"/>
    </source>
</evidence>
<dbReference type="Pfam" id="PF18075">
    <property type="entry name" value="FtsX_ECD"/>
    <property type="match status" value="1"/>
</dbReference>
<dbReference type="EMBL" id="CP003065">
    <property type="protein sequence ID" value="AEV67219.1"/>
    <property type="molecule type" value="Genomic_DNA"/>
</dbReference>
<feature type="transmembrane region" description="Helical" evidence="11">
    <location>
        <begin position="265"/>
        <end position="288"/>
    </location>
</feature>
<dbReference type="InterPro" id="IPR003838">
    <property type="entry name" value="ABC3_permease_C"/>
</dbReference>
<sequence precursor="true">MKLRTTKYIFKEGLINAYRNKLMSLASISVVTASMIVLGLFLIISINLKYNIQKLEQQPQMQVYCDPELDDQQIRTIEQTIKSDARVKKYTYVSKKEAFEKMKEMLGEDQDVLEGLGDDFMPVSFIIELNNLKEAKDVVESFKLIEGVSSVRYSQERIDILIKIATWVQVGNIVLTIILLAVAMFIISNTIKLTVFARRKEINIMKYIGATDWFIRWPFIVEGVVIGLMGAAIGFLAVSIIYALFSSKISEGINIISLVSLRELQFVVIYTFALVGIGIGSLGSAVSIRKYLHV</sequence>
<keyword evidence="4 10" id="KW-1003">Cell membrane</keyword>
<dbReference type="GO" id="GO:0051301">
    <property type="term" value="P:cell division"/>
    <property type="evidence" value="ECO:0007669"/>
    <property type="project" value="UniProtKB-KW"/>
</dbReference>
<evidence type="ECO:0000256" key="10">
    <source>
        <dbReference type="PIRNR" id="PIRNR003097"/>
    </source>
</evidence>
<protein>
    <recommendedName>
        <fullName evidence="3 10">Cell division protein FtsX</fullName>
    </recommendedName>
</protein>
<dbReference type="RefSeq" id="WP_014253851.1">
    <property type="nucleotide sequence ID" value="NC_016627.1"/>
</dbReference>
<evidence type="ECO:0000313" key="15">
    <source>
        <dbReference type="Proteomes" id="UP000005435"/>
    </source>
</evidence>
<feature type="transmembrane region" description="Helical" evidence="11">
    <location>
        <begin position="21"/>
        <end position="46"/>
    </location>
</feature>
<evidence type="ECO:0000256" key="4">
    <source>
        <dbReference type="ARBA" id="ARBA00022475"/>
    </source>
</evidence>
<dbReference type="Proteomes" id="UP000005435">
    <property type="component" value="Chromosome"/>
</dbReference>
<feature type="domain" description="FtsX extracellular" evidence="13">
    <location>
        <begin position="60"/>
        <end position="151"/>
    </location>
</feature>
<dbReference type="eggNOG" id="COG2177">
    <property type="taxonomic scope" value="Bacteria"/>
</dbReference>
<keyword evidence="15" id="KW-1185">Reference proteome</keyword>
<evidence type="ECO:0000256" key="6">
    <source>
        <dbReference type="ARBA" id="ARBA00022692"/>
    </source>
</evidence>
<gene>
    <name evidence="14" type="ordered locus">Clocl_0497</name>
</gene>
<keyword evidence="7 11" id="KW-1133">Transmembrane helix</keyword>
<evidence type="ECO:0000259" key="13">
    <source>
        <dbReference type="Pfam" id="PF18075"/>
    </source>
</evidence>
<dbReference type="InterPro" id="IPR040690">
    <property type="entry name" value="FtsX_ECD"/>
</dbReference>
<dbReference type="InterPro" id="IPR004513">
    <property type="entry name" value="FtsX"/>
</dbReference>
<evidence type="ECO:0000256" key="7">
    <source>
        <dbReference type="ARBA" id="ARBA00022989"/>
    </source>
</evidence>
<dbReference type="PANTHER" id="PTHR47755:SF1">
    <property type="entry name" value="CELL DIVISION PROTEIN FTSX"/>
    <property type="match status" value="1"/>
</dbReference>
<dbReference type="InterPro" id="IPR058204">
    <property type="entry name" value="FtsX_firmicutes-type"/>
</dbReference>
<feature type="transmembrane region" description="Helical" evidence="11">
    <location>
        <begin position="173"/>
        <end position="196"/>
    </location>
</feature>
<keyword evidence="5 10" id="KW-0132">Cell division</keyword>
<dbReference type="Pfam" id="PF02687">
    <property type="entry name" value="FtsX"/>
    <property type="match status" value="1"/>
</dbReference>
<comment type="similarity">
    <text evidence="2 10">Belongs to the ABC-4 integral membrane protein family. FtsX subfamily.</text>
</comment>
<dbReference type="Gene3D" id="3.30.70.3040">
    <property type="match status" value="1"/>
</dbReference>
<evidence type="ECO:0000256" key="9">
    <source>
        <dbReference type="ARBA" id="ARBA00023306"/>
    </source>
</evidence>
<dbReference type="KEGG" id="ccl:Clocl_0497"/>
<organism evidence="14 15">
    <name type="scientific">Acetivibrio clariflavus (strain DSM 19732 / NBRC 101661 / EBR45)</name>
    <name type="common">Clostridium clariflavum</name>
    <dbReference type="NCBI Taxonomy" id="720554"/>
    <lineage>
        <taxon>Bacteria</taxon>
        <taxon>Bacillati</taxon>
        <taxon>Bacillota</taxon>
        <taxon>Clostridia</taxon>
        <taxon>Eubacteriales</taxon>
        <taxon>Oscillospiraceae</taxon>
        <taxon>Acetivibrio</taxon>
    </lineage>
</organism>
<evidence type="ECO:0000256" key="3">
    <source>
        <dbReference type="ARBA" id="ARBA00021907"/>
    </source>
</evidence>
<keyword evidence="6 11" id="KW-0812">Transmembrane</keyword>
<evidence type="ECO:0000256" key="5">
    <source>
        <dbReference type="ARBA" id="ARBA00022618"/>
    </source>
</evidence>
<keyword evidence="9 10" id="KW-0131">Cell cycle</keyword>
<evidence type="ECO:0000256" key="11">
    <source>
        <dbReference type="SAM" id="Phobius"/>
    </source>
</evidence>
<feature type="domain" description="ABC3 transporter permease C-terminal" evidence="12">
    <location>
        <begin position="174"/>
        <end position="293"/>
    </location>
</feature>
<evidence type="ECO:0000256" key="8">
    <source>
        <dbReference type="ARBA" id="ARBA00023136"/>
    </source>
</evidence>
<dbReference type="OrthoDB" id="9812531at2"/>
<dbReference type="PIRSF" id="PIRSF003097">
    <property type="entry name" value="FtsX"/>
    <property type="match status" value="1"/>
</dbReference>
<feature type="transmembrane region" description="Helical" evidence="11">
    <location>
        <begin position="217"/>
        <end position="245"/>
    </location>
</feature>
<keyword evidence="8 10" id="KW-0472">Membrane</keyword>
<comment type="function">
    <text evidence="10">Part of the ABC transporter FtsEX involved in asymmetric cellular division facilitating the initiation of sporulation.</text>
</comment>
<evidence type="ECO:0000313" key="14">
    <source>
        <dbReference type="EMBL" id="AEV67219.1"/>
    </source>
</evidence>
<accession>G8LT15</accession>
<reference evidence="15" key="1">
    <citation type="submission" date="2011-12" db="EMBL/GenBank/DDBJ databases">
        <title>Complete sequence of Clostridium clariflavum DSM 19732.</title>
        <authorList>
            <consortium name="US DOE Joint Genome Institute"/>
            <person name="Lucas S."/>
            <person name="Han J."/>
            <person name="Lapidus A."/>
            <person name="Cheng J.-F."/>
            <person name="Goodwin L."/>
            <person name="Pitluck S."/>
            <person name="Peters L."/>
            <person name="Teshima H."/>
            <person name="Detter J.C."/>
            <person name="Han C."/>
            <person name="Tapia R."/>
            <person name="Land M."/>
            <person name="Hauser L."/>
            <person name="Kyrpides N."/>
            <person name="Ivanova N."/>
            <person name="Pagani I."/>
            <person name="Kitzmiller T."/>
            <person name="Lynd L."/>
            <person name="Izquierdo J."/>
            <person name="Woyke T."/>
        </authorList>
    </citation>
    <scope>NUCLEOTIDE SEQUENCE [LARGE SCALE GENOMIC DNA]</scope>
    <source>
        <strain evidence="15">DSM 19732 / NBRC 101661 / EBR45</strain>
    </source>
</reference>